<dbReference type="PANTHER" id="PTHR12100">
    <property type="entry name" value="SEC10"/>
    <property type="match status" value="1"/>
</dbReference>
<evidence type="ECO:0000256" key="1">
    <source>
        <dbReference type="SAM" id="MobiDB-lite"/>
    </source>
</evidence>
<protein>
    <recommendedName>
        <fullName evidence="2">Exocyst complex component Sec10-like alpha-helical bundle domain-containing protein</fullName>
    </recommendedName>
</protein>
<dbReference type="SMR" id="A2EZD8"/>
<feature type="region of interest" description="Disordered" evidence="1">
    <location>
        <begin position="125"/>
        <end position="149"/>
    </location>
</feature>
<dbReference type="EMBL" id="DS113551">
    <property type="protein sequence ID" value="EAY01959.1"/>
    <property type="molecule type" value="Genomic_DNA"/>
</dbReference>
<dbReference type="OrthoDB" id="125856at2759"/>
<evidence type="ECO:0000313" key="3">
    <source>
        <dbReference type="EMBL" id="EAY01959.1"/>
    </source>
</evidence>
<accession>A2EZD8</accession>
<dbReference type="VEuPathDB" id="TrichDB:TVAG_431000"/>
<feature type="domain" description="Exocyst complex component Sec10-like alpha-helical bundle" evidence="2">
    <location>
        <begin position="173"/>
        <end position="727"/>
    </location>
</feature>
<dbReference type="AlphaFoldDB" id="A2EZD8"/>
<dbReference type="Proteomes" id="UP000001542">
    <property type="component" value="Unassembled WGS sequence"/>
</dbReference>
<organism evidence="3 4">
    <name type="scientific">Trichomonas vaginalis (strain ATCC PRA-98 / G3)</name>
    <dbReference type="NCBI Taxonomy" id="412133"/>
    <lineage>
        <taxon>Eukaryota</taxon>
        <taxon>Metamonada</taxon>
        <taxon>Parabasalia</taxon>
        <taxon>Trichomonadida</taxon>
        <taxon>Trichomonadidae</taxon>
        <taxon>Trichomonas</taxon>
    </lineage>
</organism>
<dbReference type="GO" id="GO:0000145">
    <property type="term" value="C:exocyst"/>
    <property type="evidence" value="ECO:0000318"/>
    <property type="project" value="GO_Central"/>
</dbReference>
<dbReference type="RefSeq" id="XP_001314469.1">
    <property type="nucleotide sequence ID" value="XM_001314448.1"/>
</dbReference>
<reference evidence="3" key="1">
    <citation type="submission" date="2006-10" db="EMBL/GenBank/DDBJ databases">
        <authorList>
            <person name="Amadeo P."/>
            <person name="Zhao Q."/>
            <person name="Wortman J."/>
            <person name="Fraser-Liggett C."/>
            <person name="Carlton J."/>
        </authorList>
    </citation>
    <scope>NUCLEOTIDE SEQUENCE</scope>
    <source>
        <strain evidence="3">G3</strain>
    </source>
</reference>
<proteinExistence type="predicted"/>
<dbReference type="Pfam" id="PF07393">
    <property type="entry name" value="Sec10_HB"/>
    <property type="match status" value="1"/>
</dbReference>
<dbReference type="VEuPathDB" id="TrichDB:TVAGG3_0587940"/>
<dbReference type="GO" id="GO:0006887">
    <property type="term" value="P:exocytosis"/>
    <property type="evidence" value="ECO:0000318"/>
    <property type="project" value="GO_Central"/>
</dbReference>
<gene>
    <name evidence="3" type="ORF">TVAG_431000</name>
</gene>
<dbReference type="STRING" id="5722.A2EZD8"/>
<evidence type="ECO:0000313" key="4">
    <source>
        <dbReference type="Proteomes" id="UP000001542"/>
    </source>
</evidence>
<dbReference type="InterPro" id="IPR009976">
    <property type="entry name" value="Sec10-like"/>
</dbReference>
<reference evidence="3" key="2">
    <citation type="journal article" date="2007" name="Science">
        <title>Draft genome sequence of the sexually transmitted pathogen Trichomonas vaginalis.</title>
        <authorList>
            <person name="Carlton J.M."/>
            <person name="Hirt R.P."/>
            <person name="Silva J.C."/>
            <person name="Delcher A.L."/>
            <person name="Schatz M."/>
            <person name="Zhao Q."/>
            <person name="Wortman J.R."/>
            <person name="Bidwell S.L."/>
            <person name="Alsmark U.C.M."/>
            <person name="Besteiro S."/>
            <person name="Sicheritz-Ponten T."/>
            <person name="Noel C.J."/>
            <person name="Dacks J.B."/>
            <person name="Foster P.G."/>
            <person name="Simillion C."/>
            <person name="Van de Peer Y."/>
            <person name="Miranda-Saavedra D."/>
            <person name="Barton G.J."/>
            <person name="Westrop G.D."/>
            <person name="Mueller S."/>
            <person name="Dessi D."/>
            <person name="Fiori P.L."/>
            <person name="Ren Q."/>
            <person name="Paulsen I."/>
            <person name="Zhang H."/>
            <person name="Bastida-Corcuera F.D."/>
            <person name="Simoes-Barbosa A."/>
            <person name="Brown M.T."/>
            <person name="Hayes R.D."/>
            <person name="Mukherjee M."/>
            <person name="Okumura C.Y."/>
            <person name="Schneider R."/>
            <person name="Smith A.J."/>
            <person name="Vanacova S."/>
            <person name="Villalvazo M."/>
            <person name="Haas B.J."/>
            <person name="Pertea M."/>
            <person name="Feldblyum T.V."/>
            <person name="Utterback T.R."/>
            <person name="Shu C.L."/>
            <person name="Osoegawa K."/>
            <person name="de Jong P.J."/>
            <person name="Hrdy I."/>
            <person name="Horvathova L."/>
            <person name="Zubacova Z."/>
            <person name="Dolezal P."/>
            <person name="Malik S.B."/>
            <person name="Logsdon J.M. Jr."/>
            <person name="Henze K."/>
            <person name="Gupta A."/>
            <person name="Wang C.C."/>
            <person name="Dunne R.L."/>
            <person name="Upcroft J.A."/>
            <person name="Upcroft P."/>
            <person name="White O."/>
            <person name="Salzberg S.L."/>
            <person name="Tang P."/>
            <person name="Chiu C.-H."/>
            <person name="Lee Y.-S."/>
            <person name="Embley T.M."/>
            <person name="Coombs G.H."/>
            <person name="Mottram J.C."/>
            <person name="Tachezy J."/>
            <person name="Fraser-Liggett C.M."/>
            <person name="Johnson P.J."/>
        </authorList>
    </citation>
    <scope>NUCLEOTIDE SEQUENCE [LARGE SCALE GENOMIC DNA]</scope>
    <source>
        <strain evidence="3">G3</strain>
    </source>
</reference>
<keyword evidence="4" id="KW-1185">Reference proteome</keyword>
<feature type="compositionally biased region" description="Pro residues" evidence="1">
    <location>
        <begin position="134"/>
        <end position="146"/>
    </location>
</feature>
<dbReference type="KEGG" id="tva:4759790"/>
<dbReference type="InParanoid" id="A2EZD8"/>
<evidence type="ECO:0000259" key="2">
    <source>
        <dbReference type="Pfam" id="PF07393"/>
    </source>
</evidence>
<dbReference type="InterPro" id="IPR048627">
    <property type="entry name" value="Sec10_HB"/>
</dbReference>
<dbReference type="PANTHER" id="PTHR12100:SF0">
    <property type="entry name" value="EXOCYST COMPLEX COMPONENT 5"/>
    <property type="match status" value="1"/>
</dbReference>
<dbReference type="GO" id="GO:0006893">
    <property type="term" value="P:Golgi to plasma membrane transport"/>
    <property type="evidence" value="ECO:0000318"/>
    <property type="project" value="GO_Central"/>
</dbReference>
<sequence length="728" mass="83714">MSAVRERDSKKIPVTEFMISDIEKNLKADQMDLLKLRESNILDLKHYANEATSKREDFVANLAKITKNLQETKDRSNELYASTNQISVDFSKVTDQLDFAASLVQRAEDMSIIITYIQEFNKPLEDPPMVRAPNQPPPDPNNPDNPPQEVLVPAFDPLDILLKSIKFPPTLYQCAELCAKLFKIVTSAERDYLQNARINLIQYRERLKDQLLEQFVANSKINKYEQAKCASALGLLSHEYEAMEAFIKSTPIMTDAGKKYHFKEKYLFEDESILLDHYKGLCSFFVTDCKKSWDLIDVIFTGSQQPKTVLVTTVFNTVFDAFISRVLNHYLETPSKQNRFCDMFYKLHNETDEMLKSIWALDGQTFSNQNIMENTFHNFQTSYETLETQALTNIMLEQVVPHLKKLRQIIENAKKWLTRKEEVSYDIFSEFNPQMPITILTNGAAAWERCVVLCDPQRKHQVLKSLIDLVIQANLREYLITYLEACRICMMKENDINTVPRFLAITSVINMSILTIEAKYSQILKPHLMQKPQYHEMFLRDRESLISSLEDGITKNLQICINIITDRVKSIVATKNFKNSFLQQNVDGSVSQSCKEICQILTGPNSVIQEATALSGDNNISFCSVLAKELIDTICNALFEVRYDFPEGTMQLSMDLNEYRNAFIKFNLDFVNIKFEDLDIAAKIMCTPADRIQMVKKDLQMTPKSIDLAKKLLPLRTDAKDEDLANAL</sequence>
<name>A2EZD8_TRIV3</name>